<accession>A0ABY5SAS7</accession>
<name>A0ABY5SAS7_9BACL</name>
<dbReference type="Pfam" id="PF00528">
    <property type="entry name" value="BPD_transp_1"/>
    <property type="match status" value="1"/>
</dbReference>
<dbReference type="Proteomes" id="UP001057877">
    <property type="component" value="Chromosome"/>
</dbReference>
<feature type="transmembrane region" description="Helical" evidence="7">
    <location>
        <begin position="147"/>
        <end position="168"/>
    </location>
</feature>
<evidence type="ECO:0000313" key="10">
    <source>
        <dbReference type="Proteomes" id="UP001057877"/>
    </source>
</evidence>
<evidence type="ECO:0000256" key="2">
    <source>
        <dbReference type="ARBA" id="ARBA00022448"/>
    </source>
</evidence>
<dbReference type="SUPFAM" id="SSF161098">
    <property type="entry name" value="MetI-like"/>
    <property type="match status" value="1"/>
</dbReference>
<feature type="transmembrane region" description="Helical" evidence="7">
    <location>
        <begin position="85"/>
        <end position="104"/>
    </location>
</feature>
<feature type="transmembrane region" description="Helical" evidence="7">
    <location>
        <begin position="20"/>
        <end position="42"/>
    </location>
</feature>
<feature type="transmembrane region" description="Helical" evidence="7">
    <location>
        <begin position="189"/>
        <end position="211"/>
    </location>
</feature>
<keyword evidence="5 7" id="KW-1133">Transmembrane helix</keyword>
<evidence type="ECO:0000256" key="5">
    <source>
        <dbReference type="ARBA" id="ARBA00022989"/>
    </source>
</evidence>
<dbReference type="PANTHER" id="PTHR43744:SF9">
    <property type="entry name" value="POLYGALACTURONAN_RHAMNOGALACTURONAN TRANSPORT SYSTEM PERMEASE PROTEIN YTCP"/>
    <property type="match status" value="1"/>
</dbReference>
<dbReference type="EMBL" id="CP091430">
    <property type="protein sequence ID" value="UVI31051.1"/>
    <property type="molecule type" value="Genomic_DNA"/>
</dbReference>
<feature type="transmembrane region" description="Helical" evidence="7">
    <location>
        <begin position="116"/>
        <end position="135"/>
    </location>
</feature>
<evidence type="ECO:0000313" key="9">
    <source>
        <dbReference type="EMBL" id="UVI31051.1"/>
    </source>
</evidence>
<keyword evidence="4 7" id="KW-0812">Transmembrane</keyword>
<proteinExistence type="inferred from homology"/>
<gene>
    <name evidence="9" type="ORF">L1F29_04130</name>
</gene>
<keyword evidence="2 7" id="KW-0813">Transport</keyword>
<dbReference type="CDD" id="cd06261">
    <property type="entry name" value="TM_PBP2"/>
    <property type="match status" value="1"/>
</dbReference>
<dbReference type="InterPro" id="IPR000515">
    <property type="entry name" value="MetI-like"/>
</dbReference>
<sequence>MKMRSHTLIKESMGDRIMMAVIYTVLTVVLIAVAYPLIYIVSSSFSSSSAVMSGRVWLFPVEPTLYGYEAVFQYPQIWSGYLNSILYTGLGSVISVTLTVMMAYPISNTTFVGRRILVWALLFAMLFSGGLIPFYLVVRSLHMLDTIWAMVLPGALSVFSVIVAKTFFQTTIPGDLYEAAQLDGCSDGRFLVSVVVPLSKPVLAVLFLWSAVGQWNSYFNALIFLNGEEKYPLQLVLREILVLNSVSTASMSLSAEQLKQFEDMKNLLKYSVIVIASVPILMLYPFIQKYFVKGVMVGSIKA</sequence>
<evidence type="ECO:0000256" key="6">
    <source>
        <dbReference type="ARBA" id="ARBA00023136"/>
    </source>
</evidence>
<protein>
    <submittedName>
        <fullName evidence="9">Carbohydrate ABC transporter permease</fullName>
    </submittedName>
</protein>
<dbReference type="PANTHER" id="PTHR43744">
    <property type="entry name" value="ABC TRANSPORTER PERMEASE PROTEIN MG189-RELATED-RELATED"/>
    <property type="match status" value="1"/>
</dbReference>
<dbReference type="Gene3D" id="1.10.3720.10">
    <property type="entry name" value="MetI-like"/>
    <property type="match status" value="1"/>
</dbReference>
<keyword evidence="6 7" id="KW-0472">Membrane</keyword>
<dbReference type="PROSITE" id="PS50928">
    <property type="entry name" value="ABC_TM1"/>
    <property type="match status" value="1"/>
</dbReference>
<reference evidence="9" key="1">
    <citation type="submission" date="2022-01" db="EMBL/GenBank/DDBJ databases">
        <title>Paenibacillus spongiae sp. nov., isolated from marine sponge.</title>
        <authorList>
            <person name="Li Z."/>
            <person name="Zhang M."/>
        </authorList>
    </citation>
    <scope>NUCLEOTIDE SEQUENCE</scope>
    <source>
        <strain evidence="9">PHS-Z3</strain>
    </source>
</reference>
<evidence type="ECO:0000259" key="8">
    <source>
        <dbReference type="PROSITE" id="PS50928"/>
    </source>
</evidence>
<comment type="similarity">
    <text evidence="7">Belongs to the binding-protein-dependent transport system permease family.</text>
</comment>
<keyword evidence="10" id="KW-1185">Reference proteome</keyword>
<keyword evidence="3" id="KW-1003">Cell membrane</keyword>
<evidence type="ECO:0000256" key="1">
    <source>
        <dbReference type="ARBA" id="ARBA00004651"/>
    </source>
</evidence>
<evidence type="ECO:0000256" key="3">
    <source>
        <dbReference type="ARBA" id="ARBA00022475"/>
    </source>
</evidence>
<evidence type="ECO:0000256" key="7">
    <source>
        <dbReference type="RuleBase" id="RU363032"/>
    </source>
</evidence>
<organism evidence="9 10">
    <name type="scientific">Paenibacillus spongiae</name>
    <dbReference type="NCBI Taxonomy" id="2909671"/>
    <lineage>
        <taxon>Bacteria</taxon>
        <taxon>Bacillati</taxon>
        <taxon>Bacillota</taxon>
        <taxon>Bacilli</taxon>
        <taxon>Bacillales</taxon>
        <taxon>Paenibacillaceae</taxon>
        <taxon>Paenibacillus</taxon>
    </lineage>
</organism>
<comment type="subcellular location">
    <subcellularLocation>
        <location evidence="1 7">Cell membrane</location>
        <topology evidence="1 7">Multi-pass membrane protein</topology>
    </subcellularLocation>
</comment>
<evidence type="ECO:0000256" key="4">
    <source>
        <dbReference type="ARBA" id="ARBA00022692"/>
    </source>
</evidence>
<dbReference type="InterPro" id="IPR035906">
    <property type="entry name" value="MetI-like_sf"/>
</dbReference>
<feature type="transmembrane region" description="Helical" evidence="7">
    <location>
        <begin position="267"/>
        <end position="287"/>
    </location>
</feature>
<feature type="domain" description="ABC transmembrane type-1" evidence="8">
    <location>
        <begin position="81"/>
        <end position="285"/>
    </location>
</feature>